<feature type="binding site" evidence="10">
    <location>
        <position position="324"/>
    </location>
    <ligand>
        <name>ATP</name>
        <dbReference type="ChEBI" id="CHEBI:30616"/>
    </ligand>
</feature>
<evidence type="ECO:0000256" key="1">
    <source>
        <dbReference type="ARBA" id="ARBA00005190"/>
    </source>
</evidence>
<dbReference type="GO" id="GO:0006072">
    <property type="term" value="P:glycerol-3-phosphate metabolic process"/>
    <property type="evidence" value="ECO:0007669"/>
    <property type="project" value="InterPro"/>
</dbReference>
<dbReference type="CDD" id="cd07769">
    <property type="entry name" value="ASKHA_NBD_FGGY_GK"/>
    <property type="match status" value="1"/>
</dbReference>
<feature type="binding site" evidence="10">
    <location>
        <position position="421"/>
    </location>
    <ligand>
        <name>ATP</name>
        <dbReference type="ChEBI" id="CHEBI:30616"/>
    </ligand>
</feature>
<dbReference type="PANTHER" id="PTHR10196">
    <property type="entry name" value="SUGAR KINASE"/>
    <property type="match status" value="1"/>
</dbReference>
<dbReference type="NCBIfam" id="TIGR01311">
    <property type="entry name" value="glycerol_kin"/>
    <property type="match status" value="1"/>
</dbReference>
<comment type="pathway">
    <text evidence="1 10">Polyol metabolism; glycerol degradation via glycerol kinase pathway; sn-glycerol 3-phosphate from glycerol: step 1/1.</text>
</comment>
<dbReference type="InterPro" id="IPR043129">
    <property type="entry name" value="ATPase_NBD"/>
</dbReference>
<dbReference type="InterPro" id="IPR018484">
    <property type="entry name" value="FGGY_N"/>
</dbReference>
<keyword evidence="15" id="KW-1185">Reference proteome</keyword>
<protein>
    <recommendedName>
        <fullName evidence="10">Glycerol kinase</fullName>
        <ecNumber evidence="10">2.7.1.30</ecNumber>
    </recommendedName>
    <alternativeName>
        <fullName evidence="10">ATP:glycerol 3-phosphotransferase</fullName>
    </alternativeName>
    <alternativeName>
        <fullName evidence="10">Glycerokinase</fullName>
        <shortName evidence="10">GK</shortName>
    </alternativeName>
</protein>
<dbReference type="InterPro" id="IPR018485">
    <property type="entry name" value="FGGY_C"/>
</dbReference>
<feature type="binding site" evidence="10">
    <location>
        <position position="255"/>
    </location>
    <ligand>
        <name>glycerol</name>
        <dbReference type="ChEBI" id="CHEBI:17754"/>
    </ligand>
</feature>
<dbReference type="Proteomes" id="UP000317998">
    <property type="component" value="Unassembled WGS sequence"/>
</dbReference>
<dbReference type="PANTHER" id="PTHR10196:SF69">
    <property type="entry name" value="GLYCEROL KINASE"/>
    <property type="match status" value="1"/>
</dbReference>
<reference evidence="14 15" key="1">
    <citation type="submission" date="2019-06" db="EMBL/GenBank/DDBJ databases">
        <title>Sequencing the genomes of 1000 actinobacteria strains.</title>
        <authorList>
            <person name="Klenk H.-P."/>
        </authorList>
    </citation>
    <scope>NUCLEOTIDE SEQUENCE [LARGE SCALE GENOMIC DNA]</scope>
    <source>
        <strain evidence="14 15">DSM 26477</strain>
    </source>
</reference>
<dbReference type="HAMAP" id="MF_00186">
    <property type="entry name" value="Glycerol_kin"/>
    <property type="match status" value="1"/>
</dbReference>
<feature type="binding site" evidence="10">
    <location>
        <position position="20"/>
    </location>
    <ligand>
        <name>ATP</name>
        <dbReference type="ChEBI" id="CHEBI:30616"/>
    </ligand>
</feature>
<feature type="binding site" evidence="10">
    <location>
        <position position="320"/>
    </location>
    <ligand>
        <name>ATP</name>
        <dbReference type="ChEBI" id="CHEBI:30616"/>
    </ligand>
</feature>
<evidence type="ECO:0000256" key="11">
    <source>
        <dbReference type="RuleBase" id="RU003733"/>
    </source>
</evidence>
<feature type="binding site" evidence="10">
    <location>
        <position position="142"/>
    </location>
    <ligand>
        <name>glycerol</name>
        <dbReference type="ChEBI" id="CHEBI:17754"/>
    </ligand>
</feature>
<evidence type="ECO:0000259" key="12">
    <source>
        <dbReference type="Pfam" id="PF00370"/>
    </source>
</evidence>
<dbReference type="AlphaFoldDB" id="A0A542YI37"/>
<keyword evidence="4 10" id="KW-0547">Nucleotide-binding</keyword>
<dbReference type="RefSeq" id="WP_141879905.1">
    <property type="nucleotide sequence ID" value="NZ_VFOM01000001.1"/>
</dbReference>
<proteinExistence type="inferred from homology"/>
<sequence length="512" mass="55612">MSSDATSQDTGYILAIDQGTTSSRAIIFDHDASIVSVGQKEHEQIFPRPGWIEHDPAEIWGNVREVIGQALSKANLTRHDIRAVGITNQRETTVVWDKATGEPVYNAIVWQDTRTQGIVDRLAADGGLDRFTPVTGLPLSTYFAATKIAWILENVDGVRERGERGELLFGTTDTWVLWNLTGGPQGGVHASDVTNASRTLLLDLRTLEWDDDILAAFDIPRSLLPEVRSSSEEYGRAASSSLLRETPIAGILGDQQAATFGQAAFAAGEAKNTYGTGNFLIINTGTDVVASTNGLLTTIAYKLGDGDTHYALEGSIAVTGSLIQWLRDNLGIISSSEEVEKLALSVDDNGGAYFVPAFSGLFAPHWRPDARGALVGLTRFVNKGHIARAALESIAFQTREVLDAATADMGTPLEELRVDGGATQNDTLLQFQADILDLPVVRPVIGETTALGAAYAAGLAVGYWSGLDELREKWQEDRRWEPTMDADERGRLTRNWSKAVERTLDWVDDDVL</sequence>
<dbReference type="FunFam" id="3.30.420.40:FF:000007">
    <property type="entry name" value="Glycerol kinase"/>
    <property type="match status" value="1"/>
</dbReference>
<dbReference type="PROSITE" id="PS00445">
    <property type="entry name" value="FGGY_KINASES_2"/>
    <property type="match status" value="1"/>
</dbReference>
<feature type="binding site" evidence="10">
    <location>
        <position position="24"/>
    </location>
    <ligand>
        <name>ADP</name>
        <dbReference type="ChEBI" id="CHEBI:456216"/>
    </ligand>
</feature>
<keyword evidence="3 10" id="KW-0808">Transferase</keyword>
<dbReference type="NCBIfam" id="NF000756">
    <property type="entry name" value="PRK00047.1"/>
    <property type="match status" value="1"/>
</dbReference>
<dbReference type="Pfam" id="PF02782">
    <property type="entry name" value="FGGY_C"/>
    <property type="match status" value="1"/>
</dbReference>
<dbReference type="GO" id="GO:0004370">
    <property type="term" value="F:glycerol kinase activity"/>
    <property type="evidence" value="ECO:0007669"/>
    <property type="project" value="UniProtKB-UniRule"/>
</dbReference>
<dbReference type="OrthoDB" id="9805576at2"/>
<feature type="binding site" evidence="10">
    <location>
        <position position="90"/>
    </location>
    <ligand>
        <name>glycerol</name>
        <dbReference type="ChEBI" id="CHEBI:17754"/>
    </ligand>
</feature>
<feature type="binding site" evidence="10">
    <location>
        <position position="425"/>
    </location>
    <ligand>
        <name>ADP</name>
        <dbReference type="ChEBI" id="CHEBI:456216"/>
    </ligand>
</feature>
<keyword evidence="6 10" id="KW-0319">Glycerol metabolism</keyword>
<evidence type="ECO:0000256" key="2">
    <source>
        <dbReference type="ARBA" id="ARBA00009156"/>
    </source>
</evidence>
<evidence type="ECO:0000256" key="6">
    <source>
        <dbReference type="ARBA" id="ARBA00022798"/>
    </source>
</evidence>
<evidence type="ECO:0000313" key="14">
    <source>
        <dbReference type="EMBL" id="TQL47681.1"/>
    </source>
</evidence>
<feature type="binding site" evidence="10">
    <location>
        <position position="142"/>
    </location>
    <ligand>
        <name>sn-glycerol 3-phosphate</name>
        <dbReference type="ChEBI" id="CHEBI:57597"/>
    </ligand>
</feature>
<feature type="binding site" evidence="10">
    <location>
        <position position="91"/>
    </location>
    <ligand>
        <name>glycerol</name>
        <dbReference type="ChEBI" id="CHEBI:17754"/>
    </ligand>
</feature>
<feature type="binding site" evidence="10">
    <location>
        <position position="20"/>
    </location>
    <ligand>
        <name>ADP</name>
        <dbReference type="ChEBI" id="CHEBI:456216"/>
    </ligand>
</feature>
<dbReference type="InterPro" id="IPR018483">
    <property type="entry name" value="Carb_kinase_FGGY_CS"/>
</dbReference>
<feature type="domain" description="Carbohydrate kinase FGGY C-terminal" evidence="13">
    <location>
        <begin position="271"/>
        <end position="460"/>
    </location>
</feature>
<feature type="binding site" evidence="10">
    <location>
        <position position="91"/>
    </location>
    <ligand>
        <name>sn-glycerol 3-phosphate</name>
        <dbReference type="ChEBI" id="CHEBI:57597"/>
    </ligand>
</feature>
<evidence type="ECO:0000256" key="9">
    <source>
        <dbReference type="ARBA" id="ARBA00054633"/>
    </source>
</evidence>
<feature type="domain" description="Carbohydrate kinase FGGY N-terminal" evidence="12">
    <location>
        <begin position="12"/>
        <end position="261"/>
    </location>
</feature>
<dbReference type="PIRSF" id="PIRSF000538">
    <property type="entry name" value="GlpK"/>
    <property type="match status" value="1"/>
</dbReference>
<evidence type="ECO:0000256" key="4">
    <source>
        <dbReference type="ARBA" id="ARBA00022741"/>
    </source>
</evidence>
<name>A0A542YI37_9MICO</name>
<keyword evidence="7 10" id="KW-0067">ATP-binding</keyword>
<evidence type="ECO:0000256" key="10">
    <source>
        <dbReference type="HAMAP-Rule" id="MF_00186"/>
    </source>
</evidence>
<dbReference type="GO" id="GO:0005829">
    <property type="term" value="C:cytosol"/>
    <property type="evidence" value="ECO:0007669"/>
    <property type="project" value="TreeGrafter"/>
</dbReference>
<comment type="caution">
    <text evidence="14">The sequence shown here is derived from an EMBL/GenBank/DDBJ whole genome shotgun (WGS) entry which is preliminary data.</text>
</comment>
<accession>A0A542YI37</accession>
<dbReference type="InterPro" id="IPR000577">
    <property type="entry name" value="Carb_kinase_FGGY"/>
</dbReference>
<feature type="binding site" evidence="10">
    <location>
        <position position="22"/>
    </location>
    <ligand>
        <name>ATP</name>
        <dbReference type="ChEBI" id="CHEBI:30616"/>
    </ligand>
</feature>
<evidence type="ECO:0000259" key="13">
    <source>
        <dbReference type="Pfam" id="PF02782"/>
    </source>
</evidence>
<dbReference type="EC" id="2.7.1.30" evidence="10"/>
<feature type="binding site" evidence="10">
    <location>
        <position position="254"/>
    </location>
    <ligand>
        <name>glycerol</name>
        <dbReference type="ChEBI" id="CHEBI:17754"/>
    </ligand>
</feature>
<organism evidence="14 15">
    <name type="scientific">Homoserinimonas aerilata</name>
    <dbReference type="NCBI Taxonomy" id="1162970"/>
    <lineage>
        <taxon>Bacteria</taxon>
        <taxon>Bacillati</taxon>
        <taxon>Actinomycetota</taxon>
        <taxon>Actinomycetes</taxon>
        <taxon>Micrococcales</taxon>
        <taxon>Microbacteriaceae</taxon>
        <taxon>Homoserinimonas</taxon>
    </lineage>
</organism>
<comment type="function">
    <text evidence="9 10">Key enzyme in the regulation of glycerol uptake and metabolism. Catalyzes the phosphorylation of glycerol to yield sn-glycerol 3-phosphate.</text>
</comment>
<feature type="binding site" evidence="10">
    <location>
        <position position="20"/>
    </location>
    <ligand>
        <name>sn-glycerol 3-phosphate</name>
        <dbReference type="ChEBI" id="CHEBI:57597"/>
    </ligand>
</feature>
<dbReference type="FunFam" id="3.30.420.40:FF:000008">
    <property type="entry name" value="Glycerol kinase"/>
    <property type="match status" value="1"/>
</dbReference>
<feature type="binding site" evidence="10">
    <location>
        <position position="254"/>
    </location>
    <ligand>
        <name>sn-glycerol 3-phosphate</name>
        <dbReference type="ChEBI" id="CHEBI:57597"/>
    </ligand>
</feature>
<evidence type="ECO:0000313" key="15">
    <source>
        <dbReference type="Proteomes" id="UP000317998"/>
    </source>
</evidence>
<dbReference type="SUPFAM" id="SSF53067">
    <property type="entry name" value="Actin-like ATPase domain"/>
    <property type="match status" value="2"/>
</dbReference>
<dbReference type="GO" id="GO:0019563">
    <property type="term" value="P:glycerol catabolic process"/>
    <property type="evidence" value="ECO:0007669"/>
    <property type="project" value="UniProtKB-UniRule"/>
</dbReference>
<dbReference type="Pfam" id="PF00370">
    <property type="entry name" value="FGGY_N"/>
    <property type="match status" value="1"/>
</dbReference>
<dbReference type="UniPathway" id="UPA00618">
    <property type="reaction ID" value="UER00672"/>
</dbReference>
<dbReference type="InterPro" id="IPR005999">
    <property type="entry name" value="Glycerol_kin"/>
</dbReference>
<dbReference type="GO" id="GO:0005524">
    <property type="term" value="F:ATP binding"/>
    <property type="evidence" value="ECO:0007669"/>
    <property type="project" value="UniProtKB-UniRule"/>
</dbReference>
<feature type="binding site" evidence="10">
    <location>
        <position position="276"/>
    </location>
    <ligand>
        <name>ADP</name>
        <dbReference type="ChEBI" id="CHEBI:456216"/>
    </ligand>
</feature>
<evidence type="ECO:0000256" key="7">
    <source>
        <dbReference type="ARBA" id="ARBA00022840"/>
    </source>
</evidence>
<feature type="binding site" evidence="10">
    <location>
        <position position="276"/>
    </location>
    <ligand>
        <name>ATP</name>
        <dbReference type="ChEBI" id="CHEBI:30616"/>
    </ligand>
</feature>
<feature type="binding site" evidence="10">
    <location>
        <position position="21"/>
    </location>
    <ligand>
        <name>ATP</name>
        <dbReference type="ChEBI" id="CHEBI:30616"/>
    </ligand>
</feature>
<comment type="activity regulation">
    <text evidence="10">Inhibited by fructose 1,6-bisphosphate (FBP).</text>
</comment>
<comment type="catalytic activity">
    <reaction evidence="8 10">
        <text>glycerol + ATP = sn-glycerol 3-phosphate + ADP + H(+)</text>
        <dbReference type="Rhea" id="RHEA:21644"/>
        <dbReference type="ChEBI" id="CHEBI:15378"/>
        <dbReference type="ChEBI" id="CHEBI:17754"/>
        <dbReference type="ChEBI" id="CHEBI:30616"/>
        <dbReference type="ChEBI" id="CHEBI:57597"/>
        <dbReference type="ChEBI" id="CHEBI:456216"/>
        <dbReference type="EC" id="2.7.1.30"/>
    </reaction>
</comment>
<gene>
    <name evidence="10" type="primary">glpK</name>
    <name evidence="14" type="ORF">FB562_0747</name>
</gene>
<dbReference type="EMBL" id="VFOM01000001">
    <property type="protein sequence ID" value="TQL47681.1"/>
    <property type="molecule type" value="Genomic_DNA"/>
</dbReference>
<dbReference type="Gene3D" id="3.30.420.40">
    <property type="match status" value="2"/>
</dbReference>
<comment type="similarity">
    <text evidence="2 10 11">Belongs to the FGGY kinase family.</text>
</comment>
<evidence type="ECO:0000256" key="8">
    <source>
        <dbReference type="ARBA" id="ARBA00052101"/>
    </source>
</evidence>
<feature type="binding site" evidence="10">
    <location>
        <position position="90"/>
    </location>
    <ligand>
        <name>sn-glycerol 3-phosphate</name>
        <dbReference type="ChEBI" id="CHEBI:57597"/>
    </ligand>
</feature>
<feature type="binding site" evidence="10">
    <location>
        <position position="421"/>
    </location>
    <ligand>
        <name>ADP</name>
        <dbReference type="ChEBI" id="CHEBI:456216"/>
    </ligand>
</feature>
<evidence type="ECO:0000256" key="5">
    <source>
        <dbReference type="ARBA" id="ARBA00022777"/>
    </source>
</evidence>
<evidence type="ECO:0000256" key="3">
    <source>
        <dbReference type="ARBA" id="ARBA00022679"/>
    </source>
</evidence>
<feature type="binding site" evidence="10">
    <location>
        <position position="320"/>
    </location>
    <ligand>
        <name>ADP</name>
        <dbReference type="ChEBI" id="CHEBI:456216"/>
    </ligand>
</feature>
<keyword evidence="5 10" id="KW-0418">Kinase</keyword>